<accession>A0A4U2YM41</accession>
<protein>
    <submittedName>
        <fullName evidence="2">Uncharacterized protein</fullName>
    </submittedName>
</protein>
<keyword evidence="1" id="KW-1133">Transmembrane helix</keyword>
<name>A0A4U2YM41_9ACTN</name>
<keyword evidence="1" id="KW-0812">Transmembrane</keyword>
<dbReference type="EMBL" id="SZPY01000004">
    <property type="protein sequence ID" value="TKI60831.1"/>
    <property type="molecule type" value="Genomic_DNA"/>
</dbReference>
<evidence type="ECO:0000256" key="1">
    <source>
        <dbReference type="SAM" id="Phobius"/>
    </source>
</evidence>
<comment type="caution">
    <text evidence="2">The sequence shown here is derived from an EMBL/GenBank/DDBJ whole genome shotgun (WGS) entry which is preliminary data.</text>
</comment>
<keyword evidence="1" id="KW-0472">Membrane</keyword>
<organism evidence="2 3">
    <name type="scientific">Nocardioides jishulii</name>
    <dbReference type="NCBI Taxonomy" id="2575440"/>
    <lineage>
        <taxon>Bacteria</taxon>
        <taxon>Bacillati</taxon>
        <taxon>Actinomycetota</taxon>
        <taxon>Actinomycetes</taxon>
        <taxon>Propionibacteriales</taxon>
        <taxon>Nocardioidaceae</taxon>
        <taxon>Nocardioides</taxon>
    </lineage>
</organism>
<dbReference type="AlphaFoldDB" id="A0A4U2YM41"/>
<proteinExistence type="predicted"/>
<reference evidence="2 3" key="1">
    <citation type="submission" date="2019-04" db="EMBL/GenBank/DDBJ databases">
        <authorList>
            <person name="Dong K."/>
        </authorList>
    </citation>
    <scope>NUCLEOTIDE SEQUENCE [LARGE SCALE GENOMIC DNA]</scope>
    <source>
        <strain evidence="3">dk3543</strain>
    </source>
</reference>
<sequence>MNLLAQAVEMAVADGGRVAYVGPTGTVIGRRQSVSHVMHGLLTLLTGGFWGVVWIAMCLARTEERFRLEADDWGHVWAFPGRSFR</sequence>
<keyword evidence="3" id="KW-1185">Reference proteome</keyword>
<gene>
    <name evidence="2" type="ORF">FC770_15110</name>
</gene>
<evidence type="ECO:0000313" key="3">
    <source>
        <dbReference type="Proteomes" id="UP000307808"/>
    </source>
</evidence>
<feature type="transmembrane region" description="Helical" evidence="1">
    <location>
        <begin position="37"/>
        <end position="60"/>
    </location>
</feature>
<dbReference type="OrthoDB" id="3782711at2"/>
<dbReference type="Proteomes" id="UP000307808">
    <property type="component" value="Unassembled WGS sequence"/>
</dbReference>
<evidence type="ECO:0000313" key="2">
    <source>
        <dbReference type="EMBL" id="TKI60831.1"/>
    </source>
</evidence>